<dbReference type="SMART" id="SM00471">
    <property type="entry name" value="HDc"/>
    <property type="match status" value="1"/>
</dbReference>
<accession>A0ABX2R9N2</accession>
<evidence type="ECO:0000259" key="1">
    <source>
        <dbReference type="PROSITE" id="PS51831"/>
    </source>
</evidence>
<organism evidence="2 3">
    <name type="scientific">Carboxydothermus ferrireducens DSM 11255</name>
    <dbReference type="NCBI Taxonomy" id="1119529"/>
    <lineage>
        <taxon>Bacteria</taxon>
        <taxon>Bacillati</taxon>
        <taxon>Bacillota</taxon>
        <taxon>Clostridia</taxon>
        <taxon>Thermoanaerobacterales</taxon>
        <taxon>Thermoanaerobacteraceae</taxon>
        <taxon>Carboxydothermus</taxon>
    </lineage>
</organism>
<proteinExistence type="predicted"/>
<dbReference type="InterPro" id="IPR003607">
    <property type="entry name" value="HD/PDEase_dom"/>
</dbReference>
<dbReference type="PROSITE" id="PS51831">
    <property type="entry name" value="HD"/>
    <property type="match status" value="1"/>
</dbReference>
<protein>
    <recommendedName>
        <fullName evidence="1">HD domain-containing protein</fullName>
    </recommendedName>
</protein>
<keyword evidence="3" id="KW-1185">Reference proteome</keyword>
<sequence length="160" mass="19509">MQRFWRVYRDEEVVRRFKEINYLEKDREFCRHDFQHFLDVARILAILCFENKFSFPRELIYLTALLHDLGRVEEYLYGLNHALIGAEVAREILEKYQEFVQEEIFLITEAIRGHREQNSEGFTRLLYLADKLSRPCLTCKVIDKCHKKEEMLLLHQEKFY</sequence>
<dbReference type="EMBL" id="JACCBS010000002">
    <property type="protein sequence ID" value="NYE57884.1"/>
    <property type="molecule type" value="Genomic_DNA"/>
</dbReference>
<dbReference type="Pfam" id="PF01966">
    <property type="entry name" value="HD"/>
    <property type="match status" value="1"/>
</dbReference>
<dbReference type="InterPro" id="IPR006674">
    <property type="entry name" value="HD_domain"/>
</dbReference>
<dbReference type="InterPro" id="IPR006675">
    <property type="entry name" value="HDIG_dom"/>
</dbReference>
<feature type="domain" description="HD" evidence="1">
    <location>
        <begin position="33"/>
        <end position="135"/>
    </location>
</feature>
<dbReference type="RefSeq" id="WP_028051658.1">
    <property type="nucleotide sequence ID" value="NZ_ATYG01000003.1"/>
</dbReference>
<dbReference type="SUPFAM" id="SSF109604">
    <property type="entry name" value="HD-domain/PDEase-like"/>
    <property type="match status" value="1"/>
</dbReference>
<evidence type="ECO:0000313" key="3">
    <source>
        <dbReference type="Proteomes" id="UP000604066"/>
    </source>
</evidence>
<reference evidence="2 3" key="1">
    <citation type="submission" date="2020-07" db="EMBL/GenBank/DDBJ databases">
        <title>Genomic Encyclopedia of Type Strains, Phase III (KMG-III): the genomes of soil and plant-associated and newly described type strains.</title>
        <authorList>
            <person name="Whitman W."/>
        </authorList>
    </citation>
    <scope>NUCLEOTIDE SEQUENCE [LARGE SCALE GENOMIC DNA]</scope>
    <source>
        <strain evidence="2 3">DSM 11255</strain>
    </source>
</reference>
<dbReference type="Gene3D" id="1.10.3210.10">
    <property type="entry name" value="Hypothetical protein af1432"/>
    <property type="match status" value="1"/>
</dbReference>
<dbReference type="Proteomes" id="UP000604066">
    <property type="component" value="Unassembled WGS sequence"/>
</dbReference>
<gene>
    <name evidence="2" type="ORF">HDG70_001599</name>
</gene>
<evidence type="ECO:0000313" key="2">
    <source>
        <dbReference type="EMBL" id="NYE57884.1"/>
    </source>
</evidence>
<dbReference type="NCBIfam" id="TIGR00277">
    <property type="entry name" value="HDIG"/>
    <property type="match status" value="1"/>
</dbReference>
<comment type="caution">
    <text evidence="2">The sequence shown here is derived from an EMBL/GenBank/DDBJ whole genome shotgun (WGS) entry which is preliminary data.</text>
</comment>
<dbReference type="CDD" id="cd00077">
    <property type="entry name" value="HDc"/>
    <property type="match status" value="1"/>
</dbReference>
<name>A0ABX2R9N2_9THEO</name>